<keyword evidence="5" id="KW-1185">Reference proteome</keyword>
<dbReference type="Proteomes" id="UP000274822">
    <property type="component" value="Unassembled WGS sequence"/>
</dbReference>
<dbReference type="AlphaFoldDB" id="A0A433QBG2"/>
<feature type="compositionally biased region" description="Acidic residues" evidence="2">
    <location>
        <begin position="474"/>
        <end position="486"/>
    </location>
</feature>
<feature type="region of interest" description="Disordered" evidence="2">
    <location>
        <begin position="819"/>
        <end position="841"/>
    </location>
</feature>
<dbReference type="EMBL" id="RBNJ01008969">
    <property type="protein sequence ID" value="RUS27140.1"/>
    <property type="molecule type" value="Genomic_DNA"/>
</dbReference>
<protein>
    <submittedName>
        <fullName evidence="4">Retinoic acid induced 16-like protein-domain-containing protein</fullName>
    </submittedName>
</protein>
<dbReference type="InterPro" id="IPR019384">
    <property type="entry name" value="FHIP"/>
</dbReference>
<comment type="caution">
    <text evidence="4">The sequence shown here is derived from an EMBL/GenBank/DDBJ whole genome shotgun (WGS) entry which is preliminary data.</text>
</comment>
<dbReference type="PANTHER" id="PTHR21705">
    <property type="entry name" value="RAI16 PROTEIN-RELATED"/>
    <property type="match status" value="1"/>
</dbReference>
<evidence type="ECO:0000256" key="1">
    <source>
        <dbReference type="ARBA" id="ARBA00024336"/>
    </source>
</evidence>
<dbReference type="Pfam" id="PF19311">
    <property type="entry name" value="KELAA"/>
    <property type="match status" value="1"/>
</dbReference>
<comment type="similarity">
    <text evidence="1">Belongs to the FHIP family.</text>
</comment>
<evidence type="ECO:0000313" key="4">
    <source>
        <dbReference type="EMBL" id="RUS27140.1"/>
    </source>
</evidence>
<organism evidence="4 5">
    <name type="scientific">Jimgerdemannia flammicorona</name>
    <dbReference type="NCBI Taxonomy" id="994334"/>
    <lineage>
        <taxon>Eukaryota</taxon>
        <taxon>Fungi</taxon>
        <taxon>Fungi incertae sedis</taxon>
        <taxon>Mucoromycota</taxon>
        <taxon>Mucoromycotina</taxon>
        <taxon>Endogonomycetes</taxon>
        <taxon>Endogonales</taxon>
        <taxon>Endogonaceae</taxon>
        <taxon>Jimgerdemannia</taxon>
    </lineage>
</organism>
<feature type="non-terminal residue" evidence="4">
    <location>
        <position position="988"/>
    </location>
</feature>
<evidence type="ECO:0000256" key="2">
    <source>
        <dbReference type="SAM" id="MobiDB-lite"/>
    </source>
</evidence>
<proteinExistence type="inferred from homology"/>
<sequence length="988" mass="109077">MPPQPRKQAPKFLSKFLGAIASTPTRTRPELLKQNWSALQKYYESTAQDPLNDHVDFTPIPTCLENMVRFVKEEEEEAQYSVVNLETGPCLEILLEERILEELVEFAKVDTPHGMRVAAIRFFTSLITNIHAQILPDRAIHVPLNKLVISCHRLIMRHHETAREDGGASDERTAAIHELSLELVRLIRAVFGHFTGSGVPLLDLFLERGWCRGLGESVWRDDSDLARVGNDGEIVVKDPRFDMFQMMMDYIGIPGETGNTAREAVFIALKLLDIDPEFSVYVLEYSGFCEIIADRLSLLFAFLPRNVMTFTLEDDKPVPLARPRRRVRFCTPVVPTPPTTHSRKKRRRKVTPYDTAYPCLVEKMEGQAVAEEFFEVWEFVNTVARLGDKRLTTLLASHLTTAFWHPTVCAALVHPSGDRAAAATAYCNEMLHALTDQTLLEAFLAVLVGEEGGVGADLEPERRRVGRRRPKTEEDSDEESETEEEEEVPFRAVFIGRLATTLGLFDTVLETFNQFALYNLVLRNFVNVTAMDGHVDDDDEDLVQPEDETLEGKLSWWQRQEKKAKRVRRLVERFLSLMPLEDEYEKLSQPPLPSIIAAASFNSAVHGSYGPSDFGHMGFETPAAGQPGGDTNGGGGTSNYDDYFLEAQERHQFALMAKHSWVRPYPPNGAGMWKIGEGFYEGLFLQTMFDQLETMLEQSLERNLMMTSMLSKVASVLDRKIESVLFDWKAEEEDEDRAEGVQMAASGPKAYRRCLFGILEKITQDAQNRAEQVPNFETRLMLARRRGMNGSSGAGAGTFSSFSAVSNLYRQSPFALSSPHTSVTPTAPATPAAVTQTRASTVIRRPASTQSLKLITNFKATPMSASNSSPTKATTPVTLANPFAKLAHFVNAYIVLQEFCKEVAAVVLVKHASGENPGSGAGIFSIGVDGGFGTGFGTPMTDTSRLSSEMAADVAGLGIGTPGGVTPGGMTPGGMTPGRVTPGGGVTI</sequence>
<feature type="compositionally biased region" description="Low complexity" evidence="2">
    <location>
        <begin position="819"/>
        <end position="835"/>
    </location>
</feature>
<feature type="region of interest" description="Disordered" evidence="2">
    <location>
        <begin position="459"/>
        <end position="486"/>
    </location>
</feature>
<feature type="domain" description="FHF complex subunit HOOK-interacting protein C-terminal" evidence="3">
    <location>
        <begin position="681"/>
        <end position="787"/>
    </location>
</feature>
<evidence type="ECO:0000259" key="3">
    <source>
        <dbReference type="Pfam" id="PF19314"/>
    </source>
</evidence>
<dbReference type="InterPro" id="IPR045669">
    <property type="entry name" value="FHIP_C"/>
</dbReference>
<dbReference type="PANTHER" id="PTHR21705:SF11">
    <property type="entry name" value="FHIP FAMILY PROTEIN CG3558"/>
    <property type="match status" value="1"/>
</dbReference>
<dbReference type="Pfam" id="PF19314">
    <property type="entry name" value="DUF5917"/>
    <property type="match status" value="1"/>
</dbReference>
<name>A0A433QBG2_9FUNG</name>
<reference evidence="4 5" key="1">
    <citation type="journal article" date="2018" name="New Phytol.">
        <title>Phylogenomics of Endogonaceae and evolution of mycorrhizas within Mucoromycota.</title>
        <authorList>
            <person name="Chang Y."/>
            <person name="Desiro A."/>
            <person name="Na H."/>
            <person name="Sandor L."/>
            <person name="Lipzen A."/>
            <person name="Clum A."/>
            <person name="Barry K."/>
            <person name="Grigoriev I.V."/>
            <person name="Martin F.M."/>
            <person name="Stajich J.E."/>
            <person name="Smith M.E."/>
            <person name="Bonito G."/>
            <person name="Spatafora J.W."/>
        </authorList>
    </citation>
    <scope>NUCLEOTIDE SEQUENCE [LARGE SCALE GENOMIC DNA]</scope>
    <source>
        <strain evidence="4 5">AD002</strain>
    </source>
</reference>
<gene>
    <name evidence="4" type="ORF">BC938DRAFT_483664</name>
</gene>
<feature type="region of interest" description="Disordered" evidence="2">
    <location>
        <begin position="961"/>
        <end position="988"/>
    </location>
</feature>
<dbReference type="Pfam" id="PF10257">
    <property type="entry name" value="RAI16-like"/>
    <property type="match status" value="1"/>
</dbReference>
<accession>A0A433QBG2</accession>
<evidence type="ECO:0000313" key="5">
    <source>
        <dbReference type="Proteomes" id="UP000274822"/>
    </source>
</evidence>
<dbReference type="InterPro" id="IPR045668">
    <property type="entry name" value="FHIP_KELAA_motif"/>
</dbReference>